<accession>A0AA36DN12</accession>
<dbReference type="PANTHER" id="PTHR21325:SF26">
    <property type="entry name" value="LIPASE_GDSL DOMAIN-CONTAINING PROTEIN"/>
    <property type="match status" value="1"/>
</dbReference>
<proteinExistence type="predicted"/>
<dbReference type="EMBL" id="CATQJL010000001">
    <property type="protein sequence ID" value="CAJ0589785.1"/>
    <property type="molecule type" value="Genomic_DNA"/>
</dbReference>
<dbReference type="AlphaFoldDB" id="A0AA36DN12"/>
<dbReference type="Pfam" id="PF00657">
    <property type="entry name" value="Lipase_GDSL"/>
    <property type="match status" value="1"/>
</dbReference>
<dbReference type="GO" id="GO:0004620">
    <property type="term" value="F:phospholipase activity"/>
    <property type="evidence" value="ECO:0007669"/>
    <property type="project" value="InterPro"/>
</dbReference>
<dbReference type="Proteomes" id="UP001176961">
    <property type="component" value="Unassembled WGS sequence"/>
</dbReference>
<evidence type="ECO:0000313" key="3">
    <source>
        <dbReference type="Proteomes" id="UP001176961"/>
    </source>
</evidence>
<comment type="caution">
    <text evidence="2">The sequence shown here is derived from an EMBL/GenBank/DDBJ whole genome shotgun (WGS) entry which is preliminary data.</text>
</comment>
<keyword evidence="1" id="KW-0472">Membrane</keyword>
<evidence type="ECO:0000256" key="1">
    <source>
        <dbReference type="SAM" id="Phobius"/>
    </source>
</evidence>
<evidence type="ECO:0000313" key="2">
    <source>
        <dbReference type="EMBL" id="CAJ0589785.1"/>
    </source>
</evidence>
<keyword evidence="3" id="KW-1185">Reference proteome</keyword>
<reference evidence="2" key="1">
    <citation type="submission" date="2023-07" db="EMBL/GenBank/DDBJ databases">
        <authorList>
            <consortium name="CYATHOMIX"/>
        </authorList>
    </citation>
    <scope>NUCLEOTIDE SEQUENCE</scope>
    <source>
        <strain evidence="2">N/A</strain>
    </source>
</reference>
<keyword evidence="1" id="KW-1133">Transmembrane helix</keyword>
<organism evidence="2 3">
    <name type="scientific">Cylicocyclus nassatus</name>
    <name type="common">Nematode worm</name>
    <dbReference type="NCBI Taxonomy" id="53992"/>
    <lineage>
        <taxon>Eukaryota</taxon>
        <taxon>Metazoa</taxon>
        <taxon>Ecdysozoa</taxon>
        <taxon>Nematoda</taxon>
        <taxon>Chromadorea</taxon>
        <taxon>Rhabditida</taxon>
        <taxon>Rhabditina</taxon>
        <taxon>Rhabditomorpha</taxon>
        <taxon>Strongyloidea</taxon>
        <taxon>Strongylidae</taxon>
        <taxon>Cylicocyclus</taxon>
    </lineage>
</organism>
<dbReference type="GO" id="GO:0006644">
    <property type="term" value="P:phospholipid metabolic process"/>
    <property type="evidence" value="ECO:0007669"/>
    <property type="project" value="TreeGrafter"/>
</dbReference>
<name>A0AA36DN12_CYLNA</name>
<protein>
    <submittedName>
        <fullName evidence="2">Uncharacterized protein</fullName>
    </submittedName>
</protein>
<dbReference type="SUPFAM" id="SSF52266">
    <property type="entry name" value="SGNH hydrolase"/>
    <property type="match status" value="1"/>
</dbReference>
<sequence length="419" mass="47544">MESEDVRSHLYEPTSSETEENVSKAYLIKDHKANAAQTLPIKRDHCRRSEWWLAAAIFSILLVVILFLRHKDCVCGCGRKLEGHKPMKSLGGELHCDAEVMKPSLKIPENVNKVRPADRKVIAAMGNSITVAARSKNFEEEHDWSLYPGNSYISGGDGSLQEQITIGKVLREFNHEILGLSYGIDYKNTGFNVAVSGMTSEDIPRQASDLITRLKQKGISLTEDWKLVSIFFGTNDLGKLRCTIDKEPVSREDYKANLVKAISLLRENLNRTIISIIPMWNSQLTIDARSLILEGKRLQCGDHYMEKRDILCGEYRKVAYEIQNERMFDDEDFTVVVQGFMDEIVDAFRNKDGVYDKSFYATDMFHLSKYGNAVVGKFLWNAMLTPVGNKTTRINLGDDSVPLRCPTKERPYIQTLNNS</sequence>
<dbReference type="Gene3D" id="3.40.50.1110">
    <property type="entry name" value="SGNH hydrolase"/>
    <property type="match status" value="1"/>
</dbReference>
<keyword evidence="1" id="KW-0812">Transmembrane</keyword>
<dbReference type="PANTHER" id="PTHR21325">
    <property type="entry name" value="PHOSPHOLIPASE B, PLB1"/>
    <property type="match status" value="1"/>
</dbReference>
<dbReference type="InterPro" id="IPR001087">
    <property type="entry name" value="GDSL"/>
</dbReference>
<dbReference type="InterPro" id="IPR038885">
    <property type="entry name" value="PLB1"/>
</dbReference>
<feature type="transmembrane region" description="Helical" evidence="1">
    <location>
        <begin position="51"/>
        <end position="68"/>
    </location>
</feature>
<gene>
    <name evidence="2" type="ORF">CYNAS_LOCUS1768</name>
</gene>
<dbReference type="InterPro" id="IPR036514">
    <property type="entry name" value="SGNH_hydro_sf"/>
</dbReference>